<keyword evidence="2" id="KW-1185">Reference proteome</keyword>
<reference evidence="1" key="1">
    <citation type="submission" date="2022-07" db="EMBL/GenBank/DDBJ databases">
        <title>Genome Sequence of Phlebia brevispora.</title>
        <authorList>
            <person name="Buettner E."/>
        </authorList>
    </citation>
    <scope>NUCLEOTIDE SEQUENCE</scope>
    <source>
        <strain evidence="1">MPL23</strain>
    </source>
</reference>
<accession>A0ACC1TE20</accession>
<evidence type="ECO:0000313" key="1">
    <source>
        <dbReference type="EMBL" id="KAJ3558961.1"/>
    </source>
</evidence>
<evidence type="ECO:0000313" key="2">
    <source>
        <dbReference type="Proteomes" id="UP001148662"/>
    </source>
</evidence>
<organism evidence="1 2">
    <name type="scientific">Phlebia brevispora</name>
    <dbReference type="NCBI Taxonomy" id="194682"/>
    <lineage>
        <taxon>Eukaryota</taxon>
        <taxon>Fungi</taxon>
        <taxon>Dikarya</taxon>
        <taxon>Basidiomycota</taxon>
        <taxon>Agaricomycotina</taxon>
        <taxon>Agaricomycetes</taxon>
        <taxon>Polyporales</taxon>
        <taxon>Meruliaceae</taxon>
        <taxon>Phlebia</taxon>
    </lineage>
</organism>
<gene>
    <name evidence="1" type="ORF">NM688_g628</name>
</gene>
<proteinExistence type="predicted"/>
<name>A0ACC1TE20_9APHY</name>
<dbReference type="EMBL" id="JANHOG010000054">
    <property type="protein sequence ID" value="KAJ3558961.1"/>
    <property type="molecule type" value="Genomic_DNA"/>
</dbReference>
<protein>
    <submittedName>
        <fullName evidence="1">Uncharacterized protein</fullName>
    </submittedName>
</protein>
<dbReference type="Proteomes" id="UP001148662">
    <property type="component" value="Unassembled WGS sequence"/>
</dbReference>
<comment type="caution">
    <text evidence="1">The sequence shown here is derived from an EMBL/GenBank/DDBJ whole genome shotgun (WGS) entry which is preliminary data.</text>
</comment>
<sequence>MSLAKLLNYPVIPAHAFTPPNSLGYADSLGGDDASETAEKPSKKRKGPKPKKRKPWHWDCHVPGCDGRLQSPSEYNIRRHLKKHWPREQWPFGCPRAGCKFRTQQKGNLKSHMYTHEPEKHSQCSYILMNGRQCPYRYSDKGYYLRHTQNVHGVPKKGRKRFTNKELKDKYNLPVQSSGTANMTPPQVAVPILRVTVPASSLMSPLSTLSLSTPFSPRPSSSSSTPPLSSLTPRSLSSTPPLSTPSSSTPPSPISFSFSSFSFTPPSSFAPLPPLLPLSSLYRSPHDSYEIGGQILSSPDSTLDDDMDIDDDVGSVFSDDEDKTAAPRLRKVFDWDLRHCTYRRRACKDTDRRSKERGRAFLKRVQKFGAASRLVMAGSDGLPSSKGPTFYQSLIAGGMAGTSVDLLFYPIDTIKTRLQSSQGFLKAGGFKGIYKGIGSVVVGSSPGAALFFCTYDTLKKHSPLPAHLAPVTHMCSASVGEVVRVHDRRFGVMLTNPGHLNAIHALPIVPQGSMSDGIRGFYRGFGTTIMREIPFTSLQFPLYELLKVQLSHLLGRRPLRAHEAAVCGSISGAFAAAATTPLDVLKTRVMLDMRNATEHELPSVLTRARQIYVNEGPRALFAGVVPRTLWISAGGAVFLGVYEWAVQMLAW</sequence>